<keyword evidence="7" id="KW-0472">Membrane</keyword>
<dbReference type="GO" id="GO:0048268">
    <property type="term" value="P:clathrin coat assembly"/>
    <property type="evidence" value="ECO:0007669"/>
    <property type="project" value="InterPro"/>
</dbReference>
<sequence length="700" mass="75840">MAGQSIMDRVVAARHSIAGQGLAKSVCKATTEEIIGPKKKHLDYLLQCTNEPNVSIPQMADLLIERTQHQSWVVVFKSLVSIHNLMNYGNERFTQYLASNNCSFNLSGFVDKGGVQGYDMSTYIRRYAKYLNEKAVSYRLMAFDFCKVKRGKDDGLLRTMNTDKLLKTLPVLQQQLDALLEFDCTPNELTNGVITACFMLLFKDLIRLFACYNDGVINLLEKYFDMNKKQCKDALDLYKKFLVRMDKVSEFLKVAENMGIDKGDIPDLAKEDGNVVMPVLQKGMKEKSSSAPASLLDALEQHLLSLEGKKGVATTPTSTSKPVGFTSALNTMTSNTFNVTEAERKRILDEENQHLQKLKAAEEAQPFVETEGGDAENIFEQKLKDSSSPQQQHKVLQSSNPFAATTASTSQSANLFGSPTEPVAPSAVGSSRPSDDLLSLTGNPFMDNVQNVMATAYPQTSNNPFGSPGFQTNGIGNTAPSNNLFSSDIDFATAFSNGSNSSQAGSAFAPTVAPVSSAPPGFDAFGDVLQPMNKSSPSQTPQSTQQAKPIGRDLDTSLATLASTLNVRGGVAATKKDHQWQPKGESKLTGGTSFPRPQMAPSTTTTPWAQPQVFQQPMVPMAGAPMMYAQPMGAPMVAPISQPMMMGQPMGMGMAPTMGMPAPAMYGVPRMPMMGGFQQPRPLQPQSGQANNINDPFGAL</sequence>
<evidence type="ECO:0000259" key="12">
    <source>
        <dbReference type="PROSITE" id="PS50942"/>
    </source>
</evidence>
<dbReference type="GO" id="GO:0008021">
    <property type="term" value="C:synaptic vesicle"/>
    <property type="evidence" value="ECO:0007669"/>
    <property type="project" value="TreeGrafter"/>
</dbReference>
<dbReference type="InterPro" id="IPR014712">
    <property type="entry name" value="ANTH_dom_sf"/>
</dbReference>
<accession>A0A9W3ASG6</accession>
<dbReference type="SMART" id="SM00273">
    <property type="entry name" value="ENTH"/>
    <property type="match status" value="1"/>
</dbReference>
<gene>
    <name evidence="14" type="primary">LOC106061706</name>
</gene>
<dbReference type="FunFam" id="1.20.58.150:FF:000001">
    <property type="entry name" value="phosphatidylinositol-binding clathrin assembly protein-like isoform X1"/>
    <property type="match status" value="1"/>
</dbReference>
<feature type="compositionally biased region" description="Polar residues" evidence="11">
    <location>
        <begin position="386"/>
        <end position="402"/>
    </location>
</feature>
<dbReference type="GO" id="GO:0098894">
    <property type="term" value="C:extrinsic component of presynaptic endocytic zone membrane"/>
    <property type="evidence" value="ECO:0007669"/>
    <property type="project" value="TreeGrafter"/>
</dbReference>
<dbReference type="Proteomes" id="UP001165740">
    <property type="component" value="Chromosome 6"/>
</dbReference>
<dbReference type="GO" id="GO:0040011">
    <property type="term" value="P:locomotion"/>
    <property type="evidence" value="ECO:0007669"/>
    <property type="project" value="UniProtKB-ARBA"/>
</dbReference>
<feature type="compositionally biased region" description="Basic and acidic residues" evidence="11">
    <location>
        <begin position="574"/>
        <end position="586"/>
    </location>
</feature>
<evidence type="ECO:0000256" key="5">
    <source>
        <dbReference type="ARBA" id="ARBA00022583"/>
    </source>
</evidence>
<keyword evidence="5" id="KW-0254">Endocytosis</keyword>
<evidence type="ECO:0000256" key="11">
    <source>
        <dbReference type="SAM" id="MobiDB-lite"/>
    </source>
</evidence>
<dbReference type="GO" id="GO:0005905">
    <property type="term" value="C:clathrin-coated pit"/>
    <property type="evidence" value="ECO:0007669"/>
    <property type="project" value="UniProtKB-SubCell"/>
</dbReference>
<feature type="compositionally biased region" description="Polar residues" evidence="11">
    <location>
        <begin position="684"/>
        <end position="694"/>
    </location>
</feature>
<feature type="region of interest" description="Disordered" evidence="11">
    <location>
        <begin position="570"/>
        <end position="607"/>
    </location>
</feature>
<comment type="similarity">
    <text evidence="4">Belongs to the PICALM/SNAP91 family.</text>
</comment>
<dbReference type="GO" id="GO:0005545">
    <property type="term" value="F:1-phosphatidylinositol binding"/>
    <property type="evidence" value="ECO:0007669"/>
    <property type="project" value="InterPro"/>
</dbReference>
<evidence type="ECO:0000256" key="9">
    <source>
        <dbReference type="ARBA" id="ARBA00023329"/>
    </source>
</evidence>
<dbReference type="RefSeq" id="XP_055890202.1">
    <property type="nucleotide sequence ID" value="XM_056034227.1"/>
</dbReference>
<keyword evidence="9" id="KW-0968">Cytoplasmic vesicle</keyword>
<protein>
    <submittedName>
        <fullName evidence="14">Phosphatidylinositol-binding clathrin assembly protein LAP-like isoform X7</fullName>
    </submittedName>
</protein>
<dbReference type="PROSITE" id="PS50942">
    <property type="entry name" value="ENTH"/>
    <property type="match status" value="1"/>
</dbReference>
<comment type="subunit">
    <text evidence="10">Binds clathrin and phosphatidylinositol 4,5-bisphosphate.</text>
</comment>
<feature type="region of interest" description="Disordered" evidence="11">
    <location>
        <begin position="522"/>
        <end position="549"/>
    </location>
</feature>
<organism evidence="13 14">
    <name type="scientific">Biomphalaria glabrata</name>
    <name type="common">Bloodfluke planorb</name>
    <name type="synonym">Freshwater snail</name>
    <dbReference type="NCBI Taxonomy" id="6526"/>
    <lineage>
        <taxon>Eukaryota</taxon>
        <taxon>Metazoa</taxon>
        <taxon>Spiralia</taxon>
        <taxon>Lophotrochozoa</taxon>
        <taxon>Mollusca</taxon>
        <taxon>Gastropoda</taxon>
        <taxon>Heterobranchia</taxon>
        <taxon>Euthyneura</taxon>
        <taxon>Panpulmonata</taxon>
        <taxon>Hygrophila</taxon>
        <taxon>Lymnaeoidea</taxon>
        <taxon>Planorbidae</taxon>
        <taxon>Biomphalaria</taxon>
    </lineage>
</organism>
<dbReference type="GO" id="GO:0032050">
    <property type="term" value="F:clathrin heavy chain binding"/>
    <property type="evidence" value="ECO:0007669"/>
    <property type="project" value="TreeGrafter"/>
</dbReference>
<feature type="domain" description="ENTH" evidence="12">
    <location>
        <begin position="14"/>
        <end position="145"/>
    </location>
</feature>
<evidence type="ECO:0000256" key="10">
    <source>
        <dbReference type="ARBA" id="ARBA00064895"/>
    </source>
</evidence>
<dbReference type="GO" id="GO:0005794">
    <property type="term" value="C:Golgi apparatus"/>
    <property type="evidence" value="ECO:0007669"/>
    <property type="project" value="UniProtKB-SubCell"/>
</dbReference>
<keyword evidence="13" id="KW-1185">Reference proteome</keyword>
<feature type="region of interest" description="Disordered" evidence="11">
    <location>
        <begin position="681"/>
        <end position="700"/>
    </location>
</feature>
<dbReference type="GO" id="GO:0030136">
    <property type="term" value="C:clathrin-coated vesicle"/>
    <property type="evidence" value="ECO:0007669"/>
    <property type="project" value="UniProtKB-SubCell"/>
</dbReference>
<reference evidence="14" key="1">
    <citation type="submission" date="2025-08" db="UniProtKB">
        <authorList>
            <consortium name="RefSeq"/>
        </authorList>
    </citation>
    <scope>IDENTIFICATION</scope>
</reference>
<evidence type="ECO:0000256" key="7">
    <source>
        <dbReference type="ARBA" id="ARBA00023136"/>
    </source>
</evidence>
<dbReference type="GO" id="GO:0005546">
    <property type="term" value="F:phosphatidylinositol-4,5-bisphosphate binding"/>
    <property type="evidence" value="ECO:0007669"/>
    <property type="project" value="TreeGrafter"/>
</dbReference>
<dbReference type="GeneID" id="106061706"/>
<keyword evidence="6" id="KW-0333">Golgi apparatus</keyword>
<dbReference type="PANTHER" id="PTHR22951:SF5">
    <property type="entry name" value="PHOSPHATIDYLINOSITOL-BINDING CLATHRIN ASSEMBLY PROTEIN LAP"/>
    <property type="match status" value="1"/>
</dbReference>
<dbReference type="FunFam" id="1.25.40.90:FF:000017">
    <property type="entry name" value="Phosphatidylinositol-binding clathrin assembly protein LAP"/>
    <property type="match status" value="1"/>
</dbReference>
<dbReference type="InterPro" id="IPR008942">
    <property type="entry name" value="ENTH_VHS"/>
</dbReference>
<keyword evidence="8" id="KW-0168">Coated pit</keyword>
<dbReference type="GO" id="GO:0016185">
    <property type="term" value="P:synaptic vesicle budding from presynaptic endocytic zone membrane"/>
    <property type="evidence" value="ECO:0007669"/>
    <property type="project" value="TreeGrafter"/>
</dbReference>
<dbReference type="InterPro" id="IPR045192">
    <property type="entry name" value="AP180-like"/>
</dbReference>
<dbReference type="SUPFAM" id="SSF89009">
    <property type="entry name" value="GAT-like domain"/>
    <property type="match status" value="1"/>
</dbReference>
<name>A0A9W3ASG6_BIOGL</name>
<evidence type="ECO:0000256" key="6">
    <source>
        <dbReference type="ARBA" id="ARBA00023034"/>
    </source>
</evidence>
<dbReference type="SUPFAM" id="SSF48464">
    <property type="entry name" value="ENTH/VHS domain"/>
    <property type="match status" value="1"/>
</dbReference>
<dbReference type="Pfam" id="PF07651">
    <property type="entry name" value="ANTH"/>
    <property type="match status" value="1"/>
</dbReference>
<dbReference type="Gene3D" id="1.20.58.150">
    <property type="entry name" value="ANTH domain"/>
    <property type="match status" value="1"/>
</dbReference>
<evidence type="ECO:0000256" key="1">
    <source>
        <dbReference type="ARBA" id="ARBA00004132"/>
    </source>
</evidence>
<evidence type="ECO:0000256" key="4">
    <source>
        <dbReference type="ARBA" id="ARBA00008011"/>
    </source>
</evidence>
<dbReference type="InterPro" id="IPR013809">
    <property type="entry name" value="ENTH"/>
</dbReference>
<feature type="region of interest" description="Disordered" evidence="11">
    <location>
        <begin position="383"/>
        <end position="434"/>
    </location>
</feature>
<feature type="compositionally biased region" description="Low complexity" evidence="11">
    <location>
        <begin position="535"/>
        <end position="546"/>
    </location>
</feature>
<dbReference type="AlphaFoldDB" id="A0A9W3ASG6"/>
<evidence type="ECO:0000256" key="2">
    <source>
        <dbReference type="ARBA" id="ARBA00004555"/>
    </source>
</evidence>
<dbReference type="GO" id="GO:0000149">
    <property type="term" value="F:SNARE binding"/>
    <property type="evidence" value="ECO:0007669"/>
    <property type="project" value="TreeGrafter"/>
</dbReference>
<dbReference type="CDD" id="cd16985">
    <property type="entry name" value="ANTH_N_AP180"/>
    <property type="match status" value="1"/>
</dbReference>
<evidence type="ECO:0000256" key="8">
    <source>
        <dbReference type="ARBA" id="ARBA00023176"/>
    </source>
</evidence>
<dbReference type="Gene3D" id="1.25.40.90">
    <property type="match status" value="1"/>
</dbReference>
<comment type="subcellular location">
    <subcellularLocation>
        <location evidence="1">Cytoplasmic vesicle</location>
        <location evidence="1">Clathrin-coated vesicle</location>
    </subcellularLocation>
    <subcellularLocation>
        <location evidence="2">Golgi apparatus</location>
    </subcellularLocation>
    <subcellularLocation>
        <location evidence="3">Membrane</location>
        <location evidence="3">Clathrin-coated pit</location>
    </subcellularLocation>
</comment>
<dbReference type="InterPro" id="IPR011417">
    <property type="entry name" value="ANTH_dom"/>
</dbReference>
<dbReference type="GO" id="GO:0072583">
    <property type="term" value="P:clathrin-dependent endocytosis"/>
    <property type="evidence" value="ECO:0007669"/>
    <property type="project" value="InterPro"/>
</dbReference>
<feature type="compositionally biased region" description="Low complexity" evidence="11">
    <location>
        <begin position="403"/>
        <end position="413"/>
    </location>
</feature>
<dbReference type="PANTHER" id="PTHR22951">
    <property type="entry name" value="CLATHRIN ASSEMBLY PROTEIN"/>
    <property type="match status" value="1"/>
</dbReference>
<proteinExistence type="inferred from homology"/>
<evidence type="ECO:0000313" key="14">
    <source>
        <dbReference type="RefSeq" id="XP_055890202.1"/>
    </source>
</evidence>
<evidence type="ECO:0000256" key="3">
    <source>
        <dbReference type="ARBA" id="ARBA00004600"/>
    </source>
</evidence>
<evidence type="ECO:0000313" key="13">
    <source>
        <dbReference type="Proteomes" id="UP001165740"/>
    </source>
</evidence>